<dbReference type="Proteomes" id="UP000610862">
    <property type="component" value="Unassembled WGS sequence"/>
</dbReference>
<accession>A0A926E7D8</accession>
<reference evidence="3" key="1">
    <citation type="submission" date="2020-08" db="EMBL/GenBank/DDBJ databases">
        <title>Genome public.</title>
        <authorList>
            <person name="Liu C."/>
            <person name="Sun Q."/>
        </authorList>
    </citation>
    <scope>NUCLEOTIDE SEQUENCE</scope>
    <source>
        <strain evidence="3">NSJ-24</strain>
    </source>
</reference>
<evidence type="ECO:0008006" key="5">
    <source>
        <dbReference type="Google" id="ProtNLM"/>
    </source>
</evidence>
<name>A0A926E7D8_9FIRM</name>
<evidence type="ECO:0000313" key="3">
    <source>
        <dbReference type="EMBL" id="MBC8567685.1"/>
    </source>
</evidence>
<keyword evidence="1" id="KW-0812">Transmembrane</keyword>
<feature type="signal peptide" evidence="2">
    <location>
        <begin position="1"/>
        <end position="30"/>
    </location>
</feature>
<keyword evidence="1" id="KW-0472">Membrane</keyword>
<proteinExistence type="predicted"/>
<sequence length="577" mass="60312">MDKCRMKRNLLMLIAVFIMAALMIPVSVSAAGTVSVSIGGVELSDGENLVGDGTALLDKANKTLTLKNVSLEKQVSIEKADGEFNITIEGSCFVGSEKLPIEGTAIWGDNSVSALNIDINEGAVLSLYSKGGNSVYASGGDLNISGPGKLVAESVSGQNGAFPPVCASNDIFLKGGLNAHLVSDWHGIYTGGGDIYVEDSAVDIDAEGAGIFSQSDPSSIVLKNSKLNIDVYTEAAVFCESGSIIVDNTKMDVSSSLEKFPLDPDDPDSDSDYVGYVLYSGSDITIKGADTEIKGKTGLGISADGGKVSIEGGNIDMETMDVSILGWDGIDITGGIVNLYSETQSAILARSGALTITGNGTKITAASNNKDIATIRNFSDGGIHLDADVTAENKAGGRPFEGVKKDLSVAITMGDGFSAVGLKVYTTEKGHSYFIKADSETNEPVTGSVEVCGHVWKEPIWAWGNDNSSASATFICEKDADHKESVVAQIISQTTEATFDKDGKIIYTATVDFEGKQYTDEKVQVIPALGTGGETVQPEKDDESAATGDGSNMVLWAVLLLAAGTTGTVVYNRRKNA</sequence>
<protein>
    <recommendedName>
        <fullName evidence="5">Carbohydrate-binding domain-containing protein</fullName>
    </recommendedName>
</protein>
<keyword evidence="2" id="KW-0732">Signal</keyword>
<gene>
    <name evidence="3" type="ORF">H8692_02765</name>
</gene>
<comment type="caution">
    <text evidence="3">The sequence shown here is derived from an EMBL/GenBank/DDBJ whole genome shotgun (WGS) entry which is preliminary data.</text>
</comment>
<feature type="transmembrane region" description="Helical" evidence="1">
    <location>
        <begin position="553"/>
        <end position="571"/>
    </location>
</feature>
<keyword evidence="4" id="KW-1185">Reference proteome</keyword>
<evidence type="ECO:0000256" key="2">
    <source>
        <dbReference type="SAM" id="SignalP"/>
    </source>
</evidence>
<organism evidence="3 4">
    <name type="scientific">Lentihominibacter hominis</name>
    <dbReference type="NCBI Taxonomy" id="2763645"/>
    <lineage>
        <taxon>Bacteria</taxon>
        <taxon>Bacillati</taxon>
        <taxon>Bacillota</taxon>
        <taxon>Clostridia</taxon>
        <taxon>Peptostreptococcales</taxon>
        <taxon>Anaerovoracaceae</taxon>
        <taxon>Lentihominibacter</taxon>
    </lineage>
</organism>
<dbReference type="AlphaFoldDB" id="A0A926E7D8"/>
<keyword evidence="1" id="KW-1133">Transmembrane helix</keyword>
<evidence type="ECO:0000313" key="4">
    <source>
        <dbReference type="Proteomes" id="UP000610862"/>
    </source>
</evidence>
<dbReference type="RefSeq" id="WP_177267716.1">
    <property type="nucleotide sequence ID" value="NZ_JACRTA010000001.1"/>
</dbReference>
<evidence type="ECO:0000256" key="1">
    <source>
        <dbReference type="SAM" id="Phobius"/>
    </source>
</evidence>
<feature type="chain" id="PRO_5037114029" description="Carbohydrate-binding domain-containing protein" evidence="2">
    <location>
        <begin position="31"/>
        <end position="577"/>
    </location>
</feature>
<dbReference type="EMBL" id="JACRTA010000001">
    <property type="protein sequence ID" value="MBC8567685.1"/>
    <property type="molecule type" value="Genomic_DNA"/>
</dbReference>